<dbReference type="EMBL" id="JWIN03000005">
    <property type="protein sequence ID" value="KAB1279459.1"/>
    <property type="molecule type" value="Genomic_DNA"/>
</dbReference>
<dbReference type="Proteomes" id="UP000299084">
    <property type="component" value="Unassembled WGS sequence"/>
</dbReference>
<sequence>MSKPLLKNRGYFGFNRNEAVTLGHAFSLDVAPSGTPRHLLSNPLEADSLSTSLLHEERATCFSGPVCEFGGDCEAGCGCFKSALLLSPVSATDKGSYRSPAGGSVSPACQRDVVGKAVDGVWALTLIGTSLVTSLSGSKFSGP</sequence>
<dbReference type="AlphaFoldDB" id="A0A5N4E8I6"/>
<reference evidence="1 2" key="1">
    <citation type="journal article" date="2019" name="Mol. Ecol. Resour.">
        <title>Improving Illumina assemblies with Hi-C and long reads: an example with the North African dromedary.</title>
        <authorList>
            <person name="Elbers J.P."/>
            <person name="Rogers M.F."/>
            <person name="Perelman P.L."/>
            <person name="Proskuryakova A.A."/>
            <person name="Serdyukova N.A."/>
            <person name="Johnson W.E."/>
            <person name="Horin P."/>
            <person name="Corander J."/>
            <person name="Murphy D."/>
            <person name="Burger P.A."/>
        </authorList>
    </citation>
    <scope>NUCLEOTIDE SEQUENCE [LARGE SCALE GENOMIC DNA]</scope>
    <source>
        <strain evidence="1">Drom800</strain>
        <tissue evidence="1">Blood</tissue>
    </source>
</reference>
<protein>
    <submittedName>
        <fullName evidence="1">Uncharacterized protein</fullName>
    </submittedName>
</protein>
<name>A0A5N4E8I6_CAMDR</name>
<comment type="caution">
    <text evidence="1">The sequence shown here is derived from an EMBL/GenBank/DDBJ whole genome shotgun (WGS) entry which is preliminary data.</text>
</comment>
<evidence type="ECO:0000313" key="2">
    <source>
        <dbReference type="Proteomes" id="UP000299084"/>
    </source>
</evidence>
<accession>A0A5N4E8I6</accession>
<evidence type="ECO:0000313" key="1">
    <source>
        <dbReference type="EMBL" id="KAB1279459.1"/>
    </source>
</evidence>
<proteinExistence type="predicted"/>
<organism evidence="1 2">
    <name type="scientific">Camelus dromedarius</name>
    <name type="common">Dromedary</name>
    <name type="synonym">Arabian camel</name>
    <dbReference type="NCBI Taxonomy" id="9838"/>
    <lineage>
        <taxon>Eukaryota</taxon>
        <taxon>Metazoa</taxon>
        <taxon>Chordata</taxon>
        <taxon>Craniata</taxon>
        <taxon>Vertebrata</taxon>
        <taxon>Euteleostomi</taxon>
        <taxon>Mammalia</taxon>
        <taxon>Eutheria</taxon>
        <taxon>Laurasiatheria</taxon>
        <taxon>Artiodactyla</taxon>
        <taxon>Tylopoda</taxon>
        <taxon>Camelidae</taxon>
        <taxon>Camelus</taxon>
    </lineage>
</organism>
<gene>
    <name evidence="1" type="ORF">Cadr_000007435</name>
</gene>
<keyword evidence="2" id="KW-1185">Reference proteome</keyword>